<name>A0AAW2HPB1_9NEOP</name>
<accession>A0AAW2HPB1</accession>
<evidence type="ECO:0000313" key="2">
    <source>
        <dbReference type="EMBL" id="KAL0271774.1"/>
    </source>
</evidence>
<dbReference type="PANTHER" id="PTHR33273">
    <property type="entry name" value="DOMAIN-CONTAINING PROTEIN, PUTATIVE-RELATED"/>
    <property type="match status" value="1"/>
</dbReference>
<sequence length="240" mass="26718">MNINLLQYNCRKSTAVWDDLRKRGELADFDIIATQEPPVDRTKQVLSITGSITIQPSGQQRPLVGIHISEELDAVKIDVGREWCIVAHISGRGRKFVLINAYLAPSEDIEPKLADLGEVLGRCRPADVVLCMDANARSDAWHSRIRNARGRALEAFLDTHSMTIINVDTGDMTTFAGESGCSGNIDITAASGLIFPKIANWRLEDWYVSDHKAILFEIIAKYTRTTRTQPGNRIKKLDEG</sequence>
<evidence type="ECO:0000259" key="1">
    <source>
        <dbReference type="Pfam" id="PF14529"/>
    </source>
</evidence>
<dbReference type="AlphaFoldDB" id="A0AAW2HPB1"/>
<reference evidence="2" key="1">
    <citation type="journal article" date="2024" name="Gigascience">
        <title>Chromosome-level genome of the poultry shaft louse Menopon gallinae provides insight into the host-switching and adaptive evolution of parasitic lice.</title>
        <authorList>
            <person name="Xu Y."/>
            <person name="Ma L."/>
            <person name="Liu S."/>
            <person name="Liang Y."/>
            <person name="Liu Q."/>
            <person name="He Z."/>
            <person name="Tian L."/>
            <person name="Duan Y."/>
            <person name="Cai W."/>
            <person name="Li H."/>
            <person name="Song F."/>
        </authorList>
    </citation>
    <scope>NUCLEOTIDE SEQUENCE</scope>
    <source>
        <strain evidence="2">Cailab_2023a</strain>
    </source>
</reference>
<organism evidence="2">
    <name type="scientific">Menopon gallinae</name>
    <name type="common">poultry shaft louse</name>
    <dbReference type="NCBI Taxonomy" id="328185"/>
    <lineage>
        <taxon>Eukaryota</taxon>
        <taxon>Metazoa</taxon>
        <taxon>Ecdysozoa</taxon>
        <taxon>Arthropoda</taxon>
        <taxon>Hexapoda</taxon>
        <taxon>Insecta</taxon>
        <taxon>Pterygota</taxon>
        <taxon>Neoptera</taxon>
        <taxon>Paraneoptera</taxon>
        <taxon>Psocodea</taxon>
        <taxon>Troctomorpha</taxon>
        <taxon>Phthiraptera</taxon>
        <taxon>Amblycera</taxon>
        <taxon>Menoponidae</taxon>
        <taxon>Menopon</taxon>
    </lineage>
</organism>
<dbReference type="SUPFAM" id="SSF56219">
    <property type="entry name" value="DNase I-like"/>
    <property type="match status" value="1"/>
</dbReference>
<protein>
    <recommendedName>
        <fullName evidence="1">Endonuclease/exonuclease/phosphatase domain-containing protein</fullName>
    </recommendedName>
</protein>
<dbReference type="GO" id="GO:0003824">
    <property type="term" value="F:catalytic activity"/>
    <property type="evidence" value="ECO:0007669"/>
    <property type="project" value="InterPro"/>
</dbReference>
<dbReference type="Gene3D" id="3.60.10.10">
    <property type="entry name" value="Endonuclease/exonuclease/phosphatase"/>
    <property type="match status" value="1"/>
</dbReference>
<dbReference type="InterPro" id="IPR036691">
    <property type="entry name" value="Endo/exonu/phosph_ase_sf"/>
</dbReference>
<gene>
    <name evidence="2" type="ORF">PYX00_008768</name>
</gene>
<dbReference type="PANTHER" id="PTHR33273:SF4">
    <property type="entry name" value="ENDONUCLEASE_EXONUCLEASE_PHOSPHATASE DOMAIN-CONTAINING PROTEIN"/>
    <property type="match status" value="1"/>
</dbReference>
<comment type="caution">
    <text evidence="2">The sequence shown here is derived from an EMBL/GenBank/DDBJ whole genome shotgun (WGS) entry which is preliminary data.</text>
</comment>
<dbReference type="EMBL" id="JARGDH010000004">
    <property type="protein sequence ID" value="KAL0271774.1"/>
    <property type="molecule type" value="Genomic_DNA"/>
</dbReference>
<proteinExistence type="predicted"/>
<dbReference type="Pfam" id="PF14529">
    <property type="entry name" value="Exo_endo_phos_2"/>
    <property type="match status" value="1"/>
</dbReference>
<feature type="domain" description="Endonuclease/exonuclease/phosphatase" evidence="1">
    <location>
        <begin position="97"/>
        <end position="214"/>
    </location>
</feature>
<dbReference type="InterPro" id="IPR005135">
    <property type="entry name" value="Endo/exonuclease/phosphatase"/>
</dbReference>